<dbReference type="Proteomes" id="UP000029644">
    <property type="component" value="Unassembled WGS sequence"/>
</dbReference>
<dbReference type="EMBL" id="BBNQ01000001">
    <property type="protein sequence ID" value="GAL61071.1"/>
    <property type="molecule type" value="Genomic_DNA"/>
</dbReference>
<organism evidence="1 2">
    <name type="scientific">Algibacter lectus</name>
    <dbReference type="NCBI Taxonomy" id="221126"/>
    <lineage>
        <taxon>Bacteria</taxon>
        <taxon>Pseudomonadati</taxon>
        <taxon>Bacteroidota</taxon>
        <taxon>Flavobacteriia</taxon>
        <taxon>Flavobacteriales</taxon>
        <taxon>Flavobacteriaceae</taxon>
        <taxon>Algibacter</taxon>
    </lineage>
</organism>
<dbReference type="PROSITE" id="PS51257">
    <property type="entry name" value="PROKAR_LIPOPROTEIN"/>
    <property type="match status" value="1"/>
</dbReference>
<dbReference type="AlphaFoldDB" id="A0A090V8C8"/>
<sequence>MEKQIHIIGSGFSALSAACYLAQAGYNVEVLEKNELIGAEHAN</sequence>
<gene>
    <name evidence="1" type="ORF">JCM19300_4009</name>
</gene>
<reference evidence="1 2" key="1">
    <citation type="journal article" date="2014" name="Genome Announc.">
        <title>Draft Genome Sequences of Marine Flavobacterium Algibacter lectus Strains SS8 and NR4.</title>
        <authorList>
            <person name="Takatani N."/>
            <person name="Nakanishi M."/>
            <person name="Meirelles P."/>
            <person name="Mino S."/>
            <person name="Suda W."/>
            <person name="Oshima K."/>
            <person name="Hattori M."/>
            <person name="Ohkuma M."/>
            <person name="Hosokawa M."/>
            <person name="Miyashita K."/>
            <person name="Thompson F.L."/>
            <person name="Niwa A."/>
            <person name="Sawabe T."/>
            <person name="Sawabe T."/>
        </authorList>
    </citation>
    <scope>NUCLEOTIDE SEQUENCE [LARGE SCALE GENOMIC DNA]</scope>
    <source>
        <strain evidence="1 2">JCM 19300</strain>
    </source>
</reference>
<comment type="caution">
    <text evidence="1">The sequence shown here is derived from an EMBL/GenBank/DDBJ whole genome shotgun (WGS) entry which is preliminary data.</text>
</comment>
<proteinExistence type="predicted"/>
<evidence type="ECO:0000313" key="2">
    <source>
        <dbReference type="Proteomes" id="UP000029644"/>
    </source>
</evidence>
<evidence type="ECO:0000313" key="1">
    <source>
        <dbReference type="EMBL" id="GAL61071.1"/>
    </source>
</evidence>
<dbReference type="SUPFAM" id="SSF51905">
    <property type="entry name" value="FAD/NAD(P)-binding domain"/>
    <property type="match status" value="1"/>
</dbReference>
<dbReference type="Pfam" id="PF13450">
    <property type="entry name" value="NAD_binding_8"/>
    <property type="match status" value="1"/>
</dbReference>
<protein>
    <submittedName>
        <fullName evidence="1">Phytoene dehydrogenase</fullName>
    </submittedName>
</protein>
<name>A0A090V8C8_9FLAO</name>
<dbReference type="Gene3D" id="3.50.50.60">
    <property type="entry name" value="FAD/NAD(P)-binding domain"/>
    <property type="match status" value="1"/>
</dbReference>
<accession>A0A090V8C8</accession>
<dbReference type="InterPro" id="IPR036188">
    <property type="entry name" value="FAD/NAD-bd_sf"/>
</dbReference>